<comment type="caution">
    <text evidence="2">The sequence shown here is derived from an EMBL/GenBank/DDBJ whole genome shotgun (WGS) entry which is preliminary data.</text>
</comment>
<dbReference type="EMBL" id="JACRDE010000639">
    <property type="protein sequence ID" value="MBI5252689.1"/>
    <property type="molecule type" value="Genomic_DNA"/>
</dbReference>
<feature type="region of interest" description="Disordered" evidence="1">
    <location>
        <begin position="30"/>
        <end position="50"/>
    </location>
</feature>
<evidence type="ECO:0000313" key="2">
    <source>
        <dbReference type="EMBL" id="MBI5252689.1"/>
    </source>
</evidence>
<organism evidence="2 3">
    <name type="scientific">Desulfomonile tiedjei</name>
    <dbReference type="NCBI Taxonomy" id="2358"/>
    <lineage>
        <taxon>Bacteria</taxon>
        <taxon>Pseudomonadati</taxon>
        <taxon>Thermodesulfobacteriota</taxon>
        <taxon>Desulfomonilia</taxon>
        <taxon>Desulfomonilales</taxon>
        <taxon>Desulfomonilaceae</taxon>
        <taxon>Desulfomonile</taxon>
    </lineage>
</organism>
<feature type="compositionally biased region" description="Polar residues" evidence="1">
    <location>
        <begin position="32"/>
        <end position="50"/>
    </location>
</feature>
<evidence type="ECO:0000256" key="1">
    <source>
        <dbReference type="SAM" id="MobiDB-lite"/>
    </source>
</evidence>
<evidence type="ECO:0008006" key="4">
    <source>
        <dbReference type="Google" id="ProtNLM"/>
    </source>
</evidence>
<reference evidence="2" key="1">
    <citation type="submission" date="2020-07" db="EMBL/GenBank/DDBJ databases">
        <title>Huge and variable diversity of episymbiotic CPR bacteria and DPANN archaea in groundwater ecosystems.</title>
        <authorList>
            <person name="He C.Y."/>
            <person name="Keren R."/>
            <person name="Whittaker M."/>
            <person name="Farag I.F."/>
            <person name="Doudna J."/>
            <person name="Cate J.H.D."/>
            <person name="Banfield J.F."/>
        </authorList>
    </citation>
    <scope>NUCLEOTIDE SEQUENCE</scope>
    <source>
        <strain evidence="2">NC_groundwater_1664_Pr3_B-0.1um_52_9</strain>
    </source>
</reference>
<accession>A0A9D6Z604</accession>
<proteinExistence type="predicted"/>
<name>A0A9D6Z604_9BACT</name>
<dbReference type="AlphaFoldDB" id="A0A9D6Z604"/>
<gene>
    <name evidence="2" type="ORF">HY912_24605</name>
</gene>
<dbReference type="PROSITE" id="PS51257">
    <property type="entry name" value="PROKAR_LIPOPROTEIN"/>
    <property type="match status" value="1"/>
</dbReference>
<feature type="region of interest" description="Disordered" evidence="1">
    <location>
        <begin position="81"/>
        <end position="119"/>
    </location>
</feature>
<evidence type="ECO:0000313" key="3">
    <source>
        <dbReference type="Proteomes" id="UP000807825"/>
    </source>
</evidence>
<sequence length="215" mass="23363">MTVRTILVMGFSTALLIGCIIPSQEALRNPGISDQSQVQGKPDKSGTNNGLIKPYIPSERAPVAPVNVVSDQQPVAAVLPERSAPASEVPERNEAAEAPVSTLPAAAGNDSTGAKDRKWEDQKVKAAATEFARGLRGIKKLKVCYAVKEDEWWVTLYEESGPAFELKQYTWNREQEKLEPFLVTKRVAADRLQSDLAEHGADMACEVLDPTPAAH</sequence>
<protein>
    <recommendedName>
        <fullName evidence="4">Lipoprotein</fullName>
    </recommendedName>
</protein>
<dbReference type="Proteomes" id="UP000807825">
    <property type="component" value="Unassembled WGS sequence"/>
</dbReference>